<keyword evidence="1" id="KW-0472">Membrane</keyword>
<keyword evidence="1" id="KW-0812">Transmembrane</keyword>
<keyword evidence="3" id="KW-1185">Reference proteome</keyword>
<dbReference type="OrthoDB" id="1655186at2"/>
<dbReference type="AlphaFoldDB" id="A0A9X5BD37"/>
<sequence>MKGLILKDFYLLKSYGKQYVLIFGAMIIYALFMRSSSFAMIYFVLMGSTVVLSSMSMDEAVSFHKFALTMPVNLSTIIKSKYILFLITIGIGTAVSILMELVLTFVSSDARIWISFGREEFAATVTVFVLANAISIPFMFKLGVEKARYINICSMLAVGGFLVISATMGDKIGLSIGRLDEILSSNEFVGLCIAIGVISLTVSYLVAVKIAENKEW</sequence>
<evidence type="ECO:0000313" key="3">
    <source>
        <dbReference type="Proteomes" id="UP001154420"/>
    </source>
</evidence>
<evidence type="ECO:0000313" key="2">
    <source>
        <dbReference type="EMBL" id="NBJ91533.1"/>
    </source>
</evidence>
<proteinExistence type="predicted"/>
<feature type="transmembrane region" description="Helical" evidence="1">
    <location>
        <begin position="149"/>
        <end position="168"/>
    </location>
</feature>
<feature type="transmembrane region" description="Helical" evidence="1">
    <location>
        <begin position="82"/>
        <end position="106"/>
    </location>
</feature>
<accession>A0A9X5BD37</accession>
<dbReference type="EMBL" id="QZDT01000002">
    <property type="protein sequence ID" value="NBJ91533.1"/>
    <property type="molecule type" value="Genomic_DNA"/>
</dbReference>
<dbReference type="Proteomes" id="UP001154420">
    <property type="component" value="Unassembled WGS sequence"/>
</dbReference>
<dbReference type="InterPro" id="IPR025699">
    <property type="entry name" value="ABC2_memb-like"/>
</dbReference>
<dbReference type="RefSeq" id="WP_160558613.1">
    <property type="nucleotide sequence ID" value="NZ_QZDT01000002.1"/>
</dbReference>
<feature type="transmembrane region" description="Helical" evidence="1">
    <location>
        <begin position="121"/>
        <end position="140"/>
    </location>
</feature>
<organism evidence="2 3">
    <name type="scientific">Parablautia muri</name>
    <dbReference type="NCBI Taxonomy" id="2320879"/>
    <lineage>
        <taxon>Bacteria</taxon>
        <taxon>Bacillati</taxon>
        <taxon>Bacillota</taxon>
        <taxon>Clostridia</taxon>
        <taxon>Lachnospirales</taxon>
        <taxon>Lachnospiraceae</taxon>
        <taxon>Parablautia</taxon>
    </lineage>
</organism>
<comment type="caution">
    <text evidence="2">The sequence shown here is derived from an EMBL/GenBank/DDBJ whole genome shotgun (WGS) entry which is preliminary data.</text>
</comment>
<dbReference type="Pfam" id="PF13346">
    <property type="entry name" value="ABC2_membrane_5"/>
    <property type="match status" value="1"/>
</dbReference>
<gene>
    <name evidence="2" type="ORF">D5281_02745</name>
</gene>
<feature type="transmembrane region" description="Helical" evidence="1">
    <location>
        <begin position="12"/>
        <end position="32"/>
    </location>
</feature>
<feature type="transmembrane region" description="Helical" evidence="1">
    <location>
        <begin position="38"/>
        <end position="61"/>
    </location>
</feature>
<protein>
    <submittedName>
        <fullName evidence="2">ABC-2 transporter permease</fullName>
    </submittedName>
</protein>
<feature type="transmembrane region" description="Helical" evidence="1">
    <location>
        <begin position="188"/>
        <end position="207"/>
    </location>
</feature>
<name>A0A9X5BD37_9FIRM</name>
<reference evidence="2" key="1">
    <citation type="submission" date="2018-09" db="EMBL/GenBank/DDBJ databases">
        <title>Murine metabolic-syndrome-specific gut microbial biobank.</title>
        <authorList>
            <person name="Liu C."/>
        </authorList>
    </citation>
    <scope>NUCLEOTIDE SEQUENCE</scope>
    <source>
        <strain evidence="2">D42-62</strain>
    </source>
</reference>
<evidence type="ECO:0000256" key="1">
    <source>
        <dbReference type="SAM" id="Phobius"/>
    </source>
</evidence>
<keyword evidence="1" id="KW-1133">Transmembrane helix</keyword>